<dbReference type="Pfam" id="PF01963">
    <property type="entry name" value="TraB_PrgY_gumN"/>
    <property type="match status" value="1"/>
</dbReference>
<evidence type="ECO:0000313" key="4">
    <source>
        <dbReference type="Proteomes" id="UP001642484"/>
    </source>
</evidence>
<organism evidence="3 4">
    <name type="scientific">Durusdinium trenchii</name>
    <dbReference type="NCBI Taxonomy" id="1381693"/>
    <lineage>
        <taxon>Eukaryota</taxon>
        <taxon>Sar</taxon>
        <taxon>Alveolata</taxon>
        <taxon>Dinophyceae</taxon>
        <taxon>Suessiales</taxon>
        <taxon>Symbiodiniaceae</taxon>
        <taxon>Durusdinium</taxon>
    </lineage>
</organism>
<comment type="caution">
    <text evidence="3">The sequence shown here is derived from an EMBL/GenBank/DDBJ whole genome shotgun (WGS) entry which is preliminary data.</text>
</comment>
<protein>
    <submittedName>
        <fullName evidence="3">Uncharacterized protein</fullName>
    </submittedName>
</protein>
<feature type="region of interest" description="Disordered" evidence="1">
    <location>
        <begin position="421"/>
        <end position="444"/>
    </location>
</feature>
<feature type="signal peptide" evidence="2">
    <location>
        <begin position="1"/>
        <end position="19"/>
    </location>
</feature>
<gene>
    <name evidence="3" type="ORF">CCMP2556_LOCUS32821</name>
</gene>
<reference evidence="3 4" key="1">
    <citation type="submission" date="2024-02" db="EMBL/GenBank/DDBJ databases">
        <authorList>
            <person name="Chen Y."/>
            <person name="Shah S."/>
            <person name="Dougan E. K."/>
            <person name="Thang M."/>
            <person name="Chan C."/>
        </authorList>
    </citation>
    <scope>NUCLEOTIDE SEQUENCE [LARGE SCALE GENOMIC DNA]</scope>
</reference>
<evidence type="ECO:0000256" key="1">
    <source>
        <dbReference type="SAM" id="MobiDB-lite"/>
    </source>
</evidence>
<evidence type="ECO:0000313" key="3">
    <source>
        <dbReference type="EMBL" id="CAK9066785.1"/>
    </source>
</evidence>
<keyword evidence="4" id="KW-1185">Reference proteome</keyword>
<feature type="chain" id="PRO_5046101020" evidence="2">
    <location>
        <begin position="20"/>
        <end position="444"/>
    </location>
</feature>
<dbReference type="Proteomes" id="UP001642484">
    <property type="component" value="Unassembled WGS sequence"/>
</dbReference>
<evidence type="ECO:0000256" key="2">
    <source>
        <dbReference type="SAM" id="SignalP"/>
    </source>
</evidence>
<dbReference type="InterPro" id="IPR002816">
    <property type="entry name" value="TraB/PrgY/GumN_fam"/>
</dbReference>
<sequence>MGSPLKACLWLYLVRRVAGIAGMTCTSTTPLVWKIQQGQRFAYIAGIYNLPESKAPPLEGGSMAEALSCCDIAYFPTGCSLADKSNVTGVGNYMAHCDYYPVTREKDTIAERLLSTQVVRLKEALQNLSTYAQAECRASANEFLSSVADLNSSTYRITLLTAFRRGMSSINPLWCTDAGTASMETFLRQRWGQRKPIFGLEDVSVECQAFQGNTVAEDQELATFMIDHFNEPWLSQMAKYQENMEQVMKCGDLDVLTTVAEGIKDLPLSSERNLQYRNNNLAWGVQKAMDANQDKNIFFAIPVTHLVDAAGRTGVLSQLTKAGLNPVRQTPAVAAAERCQACQNVLLREELAGMPQMTECLHVRGSRCCGFRPLPQAARAGPTVCATSKDPLSADGRFELPDLSIWPVAATELHSVREAVRADPGEGRRSAIRAYTGSTARRKG</sequence>
<dbReference type="EMBL" id="CAXAMN010022139">
    <property type="protein sequence ID" value="CAK9066785.1"/>
    <property type="molecule type" value="Genomic_DNA"/>
</dbReference>
<keyword evidence="2" id="KW-0732">Signal</keyword>
<name>A0ABP0NWG6_9DINO</name>
<proteinExistence type="predicted"/>
<accession>A0ABP0NWG6</accession>